<evidence type="ECO:0000313" key="12">
    <source>
        <dbReference type="Proteomes" id="UP001605036"/>
    </source>
</evidence>
<dbReference type="InterPro" id="IPR020550">
    <property type="entry name" value="Inositol_monophosphatase_CS"/>
</dbReference>
<keyword evidence="7 10" id="KW-0378">Hydrolase</keyword>
<dbReference type="Proteomes" id="UP001605036">
    <property type="component" value="Unassembled WGS sequence"/>
</dbReference>
<organism evidence="11 12">
    <name type="scientific">Riccia fluitans</name>
    <dbReference type="NCBI Taxonomy" id="41844"/>
    <lineage>
        <taxon>Eukaryota</taxon>
        <taxon>Viridiplantae</taxon>
        <taxon>Streptophyta</taxon>
        <taxon>Embryophyta</taxon>
        <taxon>Marchantiophyta</taxon>
        <taxon>Marchantiopsida</taxon>
        <taxon>Marchantiidae</taxon>
        <taxon>Marchantiales</taxon>
        <taxon>Ricciaceae</taxon>
        <taxon>Riccia</taxon>
    </lineage>
</organism>
<evidence type="ECO:0000256" key="8">
    <source>
        <dbReference type="ARBA" id="ARBA00022842"/>
    </source>
</evidence>
<dbReference type="PROSITE" id="PS00629">
    <property type="entry name" value="IMP_1"/>
    <property type="match status" value="1"/>
</dbReference>
<dbReference type="PRINTS" id="PR00377">
    <property type="entry name" value="IMPHPHTASES"/>
</dbReference>
<comment type="cofactor">
    <cofactor evidence="2 9 10">
        <name>Mg(2+)</name>
        <dbReference type="ChEBI" id="CHEBI:18420"/>
    </cofactor>
</comment>
<comment type="similarity">
    <text evidence="4 10">Belongs to the inositol monophosphatase superfamily.</text>
</comment>
<feature type="binding site" evidence="9">
    <location>
        <position position="101"/>
    </location>
    <ligand>
        <name>Mg(2+)</name>
        <dbReference type="ChEBI" id="CHEBI:18420"/>
        <label>1</label>
        <note>catalytic</note>
    </ligand>
</feature>
<keyword evidence="8 9" id="KW-0460">Magnesium</keyword>
<sequence>MGMGVGIAVDLELLNKYVAVAEEAAISAGKLIQTSFYQDKAVEHKGKVDLVTETDKACEKMIFDHLSKNFPSHKLLGEETSSVNGKIDVLTDDPTWIVDPLDGTTNFVHSFPFVCVSIGLAIGKVPVVGVVYNPILDELYTATKGGGAFLNGQPISVSDQTALGNALAATEVGTARDVQTVDSTTNRINALLFKVRSLRMSGSCAMNLCGVACGRLDMFYEIGFGGPWDVAAGALIVQEAGGQVFDPSGKAFDMMSHRVCSSNSHLKLAVVEALKGHC</sequence>
<evidence type="ECO:0000256" key="7">
    <source>
        <dbReference type="ARBA" id="ARBA00022801"/>
    </source>
</evidence>
<dbReference type="CDD" id="cd01639">
    <property type="entry name" value="IMPase"/>
    <property type="match status" value="1"/>
</dbReference>
<proteinExistence type="inferred from homology"/>
<dbReference type="AlphaFoldDB" id="A0ABD1XG58"/>
<dbReference type="FunFam" id="3.40.190.80:FF:000002">
    <property type="entry name" value="Inositol-1-monophosphatase"/>
    <property type="match status" value="1"/>
</dbReference>
<dbReference type="EC" id="3.1.3.25" evidence="10"/>
<feature type="binding site" evidence="9">
    <location>
        <position position="78"/>
    </location>
    <ligand>
        <name>Mg(2+)</name>
        <dbReference type="ChEBI" id="CHEBI:18420"/>
        <label>1</label>
        <note>catalytic</note>
    </ligand>
</feature>
<dbReference type="GO" id="GO:0052834">
    <property type="term" value="F:inositol monophosphate phosphatase activity"/>
    <property type="evidence" value="ECO:0007669"/>
    <property type="project" value="UniProtKB-EC"/>
</dbReference>
<dbReference type="PROSITE" id="PS00630">
    <property type="entry name" value="IMP_2"/>
    <property type="match status" value="1"/>
</dbReference>
<dbReference type="Gene3D" id="3.30.540.10">
    <property type="entry name" value="Fructose-1,6-Bisphosphatase, subunit A, domain 1"/>
    <property type="match status" value="1"/>
</dbReference>
<feature type="binding site" evidence="9">
    <location>
        <position position="229"/>
    </location>
    <ligand>
        <name>Mg(2+)</name>
        <dbReference type="ChEBI" id="CHEBI:18420"/>
        <label>1</label>
        <note>catalytic</note>
    </ligand>
</feature>
<dbReference type="FunFam" id="3.30.540.10:FF:000004">
    <property type="entry name" value="Inositol-1-monophosphatase"/>
    <property type="match status" value="1"/>
</dbReference>
<dbReference type="PRINTS" id="PR00378">
    <property type="entry name" value="LIIMPHPHTASE"/>
</dbReference>
<comment type="pathway">
    <text evidence="3 10">Polyol metabolism; myo-inositol biosynthesis; myo-inositol from D-glucose 6-phosphate: step 2/2.</text>
</comment>
<protein>
    <recommendedName>
        <fullName evidence="10">Inositol-1-monophosphatase</fullName>
        <ecNumber evidence="10">3.1.3.25</ecNumber>
    </recommendedName>
</protein>
<evidence type="ECO:0000256" key="6">
    <source>
        <dbReference type="ARBA" id="ARBA00022723"/>
    </source>
</evidence>
<feature type="binding site" evidence="9">
    <location>
        <position position="102"/>
    </location>
    <ligand>
        <name>Mg(2+)</name>
        <dbReference type="ChEBI" id="CHEBI:18420"/>
        <label>1</label>
        <note>catalytic</note>
    </ligand>
</feature>
<evidence type="ECO:0000256" key="9">
    <source>
        <dbReference type="PIRSR" id="PIRSR600760-2"/>
    </source>
</evidence>
<dbReference type="Gene3D" id="3.40.190.80">
    <property type="match status" value="1"/>
</dbReference>
<dbReference type="GO" id="GO:0006021">
    <property type="term" value="P:inositol biosynthetic process"/>
    <property type="evidence" value="ECO:0007669"/>
    <property type="project" value="UniProtKB-ARBA"/>
</dbReference>
<dbReference type="InterPro" id="IPR033942">
    <property type="entry name" value="IMPase"/>
</dbReference>
<dbReference type="InterPro" id="IPR020583">
    <property type="entry name" value="Inositol_monoP_metal-BS"/>
</dbReference>
<reference evidence="11 12" key="1">
    <citation type="submission" date="2024-09" db="EMBL/GenBank/DDBJ databases">
        <title>Chromosome-scale assembly of Riccia fluitans.</title>
        <authorList>
            <person name="Paukszto L."/>
            <person name="Sawicki J."/>
            <person name="Karawczyk K."/>
            <person name="Piernik-Szablinska J."/>
            <person name="Szczecinska M."/>
            <person name="Mazdziarz M."/>
        </authorList>
    </citation>
    <scope>NUCLEOTIDE SEQUENCE [LARGE SCALE GENOMIC DNA]</scope>
    <source>
        <strain evidence="11">Rf_01</strain>
        <tissue evidence="11">Aerial parts of the thallus</tissue>
    </source>
</reference>
<keyword evidence="6 9" id="KW-0479">Metal-binding</keyword>
<evidence type="ECO:0000256" key="10">
    <source>
        <dbReference type="RuleBase" id="RU364068"/>
    </source>
</evidence>
<evidence type="ECO:0000313" key="11">
    <source>
        <dbReference type="EMBL" id="KAL2607668.1"/>
    </source>
</evidence>
<name>A0ABD1XG58_9MARC</name>
<feature type="binding site" evidence="9">
    <location>
        <position position="99"/>
    </location>
    <ligand>
        <name>Mg(2+)</name>
        <dbReference type="ChEBI" id="CHEBI:18420"/>
        <label>1</label>
        <note>catalytic</note>
    </ligand>
</feature>
<accession>A0ABD1XG58</accession>
<comment type="catalytic activity">
    <reaction evidence="1 10">
        <text>a myo-inositol phosphate + H2O = myo-inositol + phosphate</text>
        <dbReference type="Rhea" id="RHEA:24056"/>
        <dbReference type="ChEBI" id="CHEBI:15377"/>
        <dbReference type="ChEBI" id="CHEBI:17268"/>
        <dbReference type="ChEBI" id="CHEBI:43474"/>
        <dbReference type="ChEBI" id="CHEBI:84139"/>
        <dbReference type="EC" id="3.1.3.25"/>
    </reaction>
</comment>
<dbReference type="EMBL" id="JBHFFA010000008">
    <property type="protein sequence ID" value="KAL2607668.1"/>
    <property type="molecule type" value="Genomic_DNA"/>
</dbReference>
<comment type="caution">
    <text evidence="11">The sequence shown here is derived from an EMBL/GenBank/DDBJ whole genome shotgun (WGS) entry which is preliminary data.</text>
</comment>
<evidence type="ECO:0000256" key="3">
    <source>
        <dbReference type="ARBA" id="ARBA00005152"/>
    </source>
</evidence>
<dbReference type="PANTHER" id="PTHR20854:SF4">
    <property type="entry name" value="INOSITOL-1-MONOPHOSPHATASE-RELATED"/>
    <property type="match status" value="1"/>
</dbReference>
<keyword evidence="12" id="KW-1185">Reference proteome</keyword>
<evidence type="ECO:0000256" key="4">
    <source>
        <dbReference type="ARBA" id="ARBA00009759"/>
    </source>
</evidence>
<dbReference type="SUPFAM" id="SSF56655">
    <property type="entry name" value="Carbohydrate phosphatase"/>
    <property type="match status" value="1"/>
</dbReference>
<dbReference type="Pfam" id="PF00459">
    <property type="entry name" value="Inositol_P"/>
    <property type="match status" value="1"/>
</dbReference>
<evidence type="ECO:0000256" key="5">
    <source>
        <dbReference type="ARBA" id="ARBA00022671"/>
    </source>
</evidence>
<evidence type="ECO:0000256" key="1">
    <source>
        <dbReference type="ARBA" id="ARBA00001033"/>
    </source>
</evidence>
<dbReference type="PANTHER" id="PTHR20854">
    <property type="entry name" value="INOSITOL MONOPHOSPHATASE"/>
    <property type="match status" value="1"/>
</dbReference>
<dbReference type="InterPro" id="IPR020552">
    <property type="entry name" value="Inositol_monoPase_Li-sen"/>
</dbReference>
<keyword evidence="5" id="KW-0452">Lithium</keyword>
<gene>
    <name evidence="11" type="ORF">R1flu_026241</name>
</gene>
<dbReference type="InterPro" id="IPR000760">
    <property type="entry name" value="Inositol_monophosphatase-like"/>
</dbReference>
<dbReference type="GO" id="GO:0046872">
    <property type="term" value="F:metal ion binding"/>
    <property type="evidence" value="ECO:0007669"/>
    <property type="project" value="UniProtKB-KW"/>
</dbReference>
<evidence type="ECO:0000256" key="2">
    <source>
        <dbReference type="ARBA" id="ARBA00001946"/>
    </source>
</evidence>